<dbReference type="RefSeq" id="WP_079424981.1">
    <property type="nucleotide sequence ID" value="NZ_MZGV01000026.1"/>
</dbReference>
<evidence type="ECO:0000256" key="1">
    <source>
        <dbReference type="ARBA" id="ARBA00006018"/>
    </source>
</evidence>
<dbReference type="PANTHER" id="PTHR35177:SF2">
    <property type="entry name" value="HYDROGENASE MATURATION FACTOR HYBG"/>
    <property type="match status" value="1"/>
</dbReference>
<dbReference type="NCBIfam" id="TIGR00074">
    <property type="entry name" value="hypC_hupF"/>
    <property type="match status" value="1"/>
</dbReference>
<protein>
    <submittedName>
        <fullName evidence="2">Hydrogenase isoenzymes formation protein HypC</fullName>
    </submittedName>
</protein>
<dbReference type="GO" id="GO:0005506">
    <property type="term" value="F:iron ion binding"/>
    <property type="evidence" value="ECO:0007669"/>
    <property type="project" value="TreeGrafter"/>
</dbReference>
<accession>A0A1V4ILT5</accession>
<dbReference type="STRING" id="1450648.CLORY_25310"/>
<gene>
    <name evidence="2" type="primary">hypC</name>
    <name evidence="2" type="ORF">CLORY_25310</name>
</gene>
<dbReference type="EMBL" id="MZGV01000026">
    <property type="protein sequence ID" value="OPJ60982.1"/>
    <property type="molecule type" value="Genomic_DNA"/>
</dbReference>
<dbReference type="Gene3D" id="2.30.30.140">
    <property type="match status" value="1"/>
</dbReference>
<dbReference type="OrthoDB" id="9806017at2"/>
<dbReference type="Pfam" id="PF01455">
    <property type="entry name" value="HupF_HypC"/>
    <property type="match status" value="1"/>
</dbReference>
<dbReference type="SUPFAM" id="SSF159127">
    <property type="entry name" value="HupF/HypC-like"/>
    <property type="match status" value="1"/>
</dbReference>
<dbReference type="InterPro" id="IPR001109">
    <property type="entry name" value="Hydrogenase_HupF/HypC"/>
</dbReference>
<keyword evidence="3" id="KW-1185">Reference proteome</keyword>
<dbReference type="Proteomes" id="UP000190080">
    <property type="component" value="Unassembled WGS sequence"/>
</dbReference>
<comment type="similarity">
    <text evidence="1">Belongs to the HupF/HypC family.</text>
</comment>
<sequence length="78" mass="9109">MCLAVPAKIKSIDGNMAYADMFGIEKIVDIELIQNPHRDDYILVHAGFAIEKINMEYYDYLQQIFEQETYEEADTDEK</sequence>
<dbReference type="PANTHER" id="PTHR35177">
    <property type="entry name" value="HYDROGENASE MATURATION FACTOR HYBG"/>
    <property type="match status" value="1"/>
</dbReference>
<dbReference type="GO" id="GO:1902670">
    <property type="term" value="F:carbon dioxide binding"/>
    <property type="evidence" value="ECO:0007669"/>
    <property type="project" value="TreeGrafter"/>
</dbReference>
<proteinExistence type="inferred from homology"/>
<reference evidence="2 3" key="1">
    <citation type="submission" date="2017-03" db="EMBL/GenBank/DDBJ databases">
        <title>Genome sequence of Clostridium oryzae DSM 28571.</title>
        <authorList>
            <person name="Poehlein A."/>
            <person name="Daniel R."/>
        </authorList>
    </citation>
    <scope>NUCLEOTIDE SEQUENCE [LARGE SCALE GENOMIC DNA]</scope>
    <source>
        <strain evidence="2 3">DSM 28571</strain>
    </source>
</reference>
<dbReference type="PROSITE" id="PS01097">
    <property type="entry name" value="HUPF_HYPC"/>
    <property type="match status" value="1"/>
</dbReference>
<organism evidence="2 3">
    <name type="scientific">Clostridium oryzae</name>
    <dbReference type="NCBI Taxonomy" id="1450648"/>
    <lineage>
        <taxon>Bacteria</taxon>
        <taxon>Bacillati</taxon>
        <taxon>Bacillota</taxon>
        <taxon>Clostridia</taxon>
        <taxon>Eubacteriales</taxon>
        <taxon>Clostridiaceae</taxon>
        <taxon>Clostridium</taxon>
    </lineage>
</organism>
<evidence type="ECO:0000313" key="2">
    <source>
        <dbReference type="EMBL" id="OPJ60982.1"/>
    </source>
</evidence>
<dbReference type="InterPro" id="IPR019812">
    <property type="entry name" value="Hydgase_assmbl_chp_CS"/>
</dbReference>
<evidence type="ECO:0000313" key="3">
    <source>
        <dbReference type="Proteomes" id="UP000190080"/>
    </source>
</evidence>
<comment type="caution">
    <text evidence="2">The sequence shown here is derived from an EMBL/GenBank/DDBJ whole genome shotgun (WGS) entry which is preliminary data.</text>
</comment>
<name>A0A1V4ILT5_9CLOT</name>
<dbReference type="PRINTS" id="PR00445">
    <property type="entry name" value="HUPFHYPC"/>
</dbReference>
<dbReference type="AlphaFoldDB" id="A0A1V4ILT5"/>
<dbReference type="GO" id="GO:0051604">
    <property type="term" value="P:protein maturation"/>
    <property type="evidence" value="ECO:0007669"/>
    <property type="project" value="TreeGrafter"/>
</dbReference>